<feature type="chain" id="PRO_5044844290" evidence="1">
    <location>
        <begin position="24"/>
        <end position="269"/>
    </location>
</feature>
<evidence type="ECO:0000313" key="3">
    <source>
        <dbReference type="Proteomes" id="UP001620626"/>
    </source>
</evidence>
<evidence type="ECO:0000256" key="1">
    <source>
        <dbReference type="SAM" id="SignalP"/>
    </source>
</evidence>
<proteinExistence type="predicted"/>
<dbReference type="EMBL" id="JBICBT010000491">
    <property type="protein sequence ID" value="KAL3111914.1"/>
    <property type="molecule type" value="Genomic_DNA"/>
</dbReference>
<name>A0ABD2L9P4_9BILA</name>
<keyword evidence="3" id="KW-1185">Reference proteome</keyword>
<dbReference type="AlphaFoldDB" id="A0ABD2L9P4"/>
<comment type="caution">
    <text evidence="2">The sequence shown here is derived from an EMBL/GenBank/DDBJ whole genome shotgun (WGS) entry which is preliminary data.</text>
</comment>
<organism evidence="2 3">
    <name type="scientific">Heterodera trifolii</name>
    <dbReference type="NCBI Taxonomy" id="157864"/>
    <lineage>
        <taxon>Eukaryota</taxon>
        <taxon>Metazoa</taxon>
        <taxon>Ecdysozoa</taxon>
        <taxon>Nematoda</taxon>
        <taxon>Chromadorea</taxon>
        <taxon>Rhabditida</taxon>
        <taxon>Tylenchina</taxon>
        <taxon>Tylenchomorpha</taxon>
        <taxon>Tylenchoidea</taxon>
        <taxon>Heteroderidae</taxon>
        <taxon>Heteroderinae</taxon>
        <taxon>Heterodera</taxon>
    </lineage>
</organism>
<keyword evidence="1" id="KW-0732">Signal</keyword>
<accession>A0ABD2L9P4</accession>
<feature type="signal peptide" evidence="1">
    <location>
        <begin position="1"/>
        <end position="23"/>
    </location>
</feature>
<dbReference type="Proteomes" id="UP001620626">
    <property type="component" value="Unassembled WGS sequence"/>
</dbReference>
<reference evidence="2 3" key="1">
    <citation type="submission" date="2024-10" db="EMBL/GenBank/DDBJ databases">
        <authorList>
            <person name="Kim D."/>
        </authorList>
    </citation>
    <scope>NUCLEOTIDE SEQUENCE [LARGE SCALE GENOMIC DNA]</scope>
    <source>
        <strain evidence="2">BH-2024</strain>
    </source>
</reference>
<sequence length="269" mass="28414">MCVIQKFALLAVSLLLSIQMAWPQQQCSQTDLSSLRDQMKNSMQSVPCDVKQQVVNACINMLINNLPFSSVEVAEKQALAQYPDALNAMQSMWNKVKDMKSCLATCFAGRVPNNQTAQQIVQQFASSDFTSMTPKDMCNQGVNLHHQLSAEDNKNLHACSAQQIGTGMESFEMFKHGQGGPAADAGANGGAAAFGNQNNPMGNGGGMMMAPPAMGGAGQQQQAPATPGDACDMMMSYVKQKAQEAHALPCGANNGGAQAPAAVPPTGRK</sequence>
<gene>
    <name evidence="2" type="ORF">niasHT_015112</name>
</gene>
<evidence type="ECO:0000313" key="2">
    <source>
        <dbReference type="EMBL" id="KAL3111914.1"/>
    </source>
</evidence>
<protein>
    <submittedName>
        <fullName evidence="2">Uncharacterized protein</fullName>
    </submittedName>
</protein>